<keyword evidence="5 6" id="KW-0472">Membrane</keyword>
<feature type="transmembrane region" description="Helical" evidence="6">
    <location>
        <begin position="149"/>
        <end position="169"/>
    </location>
</feature>
<feature type="transmembrane region" description="Helical" evidence="6">
    <location>
        <begin position="24"/>
        <end position="43"/>
    </location>
</feature>
<feature type="transmembrane region" description="Helical" evidence="6">
    <location>
        <begin position="115"/>
        <end position="137"/>
    </location>
</feature>
<dbReference type="PANTHER" id="PTHR30028">
    <property type="entry name" value="UPF0014 INNER MEMBRANE PROTEIN YBBM-RELATED"/>
    <property type="match status" value="1"/>
</dbReference>
<evidence type="ECO:0000256" key="5">
    <source>
        <dbReference type="ARBA" id="ARBA00023136"/>
    </source>
</evidence>
<accession>A0A0B5GQD4</accession>
<evidence type="ECO:0000313" key="7">
    <source>
        <dbReference type="EMBL" id="AJF34532.1"/>
    </source>
</evidence>
<dbReference type="GO" id="GO:0005886">
    <property type="term" value="C:plasma membrane"/>
    <property type="evidence" value="ECO:0007669"/>
    <property type="project" value="TreeGrafter"/>
</dbReference>
<feature type="transmembrane region" description="Helical" evidence="6">
    <location>
        <begin position="246"/>
        <end position="268"/>
    </location>
</feature>
<evidence type="ECO:0000256" key="6">
    <source>
        <dbReference type="SAM" id="Phobius"/>
    </source>
</evidence>
<organism evidence="7">
    <name type="scientific">Thermotoga sp. TBXY761</name>
    <dbReference type="NCBI Taxonomy" id="1244084"/>
    <lineage>
        <taxon>Bacteria</taxon>
        <taxon>Thermotogati</taxon>
        <taxon>Thermotogota</taxon>
        <taxon>Thermotogae</taxon>
        <taxon>Thermotogales</taxon>
        <taxon>Thermotogaceae</taxon>
        <taxon>Thermotoga</taxon>
    </lineage>
</organism>
<evidence type="ECO:0000256" key="2">
    <source>
        <dbReference type="ARBA" id="ARBA00005268"/>
    </source>
</evidence>
<evidence type="ECO:0000256" key="4">
    <source>
        <dbReference type="ARBA" id="ARBA00022989"/>
    </source>
</evidence>
<name>A0A0B5GQD4_9THEM</name>
<keyword evidence="4 6" id="KW-1133">Transmembrane helix</keyword>
<sequence length="280" mass="31260">MEKIRRRVDRTQKREGFVMGPVDIGLIQLLSAYIFVVVLMLILRIRRIPREKEVLVASIRMTFQLVMAGFVLSYILDHPSPLYTILAVLVMEIFAIYNVYKRARLSLPARVKKRLELFIAISVSTGTLLSLVYFLYVVVRISPWFDPRYVIPLAGMIIGNSMTGVSLGVKTLSESITIQKDIVEAALMLGARPKDAVRMFSDRAFDSAILPTLNSMIGMGIVFLPGMMTGQILSGASPITAIKYQIAIMLGILGGVTISVSVFLYLGYKAFFNRENQLIV</sequence>
<feature type="transmembrane region" description="Helical" evidence="6">
    <location>
        <begin position="82"/>
        <end position="100"/>
    </location>
</feature>
<dbReference type="InterPro" id="IPR005226">
    <property type="entry name" value="UPF0014_fam"/>
</dbReference>
<feature type="transmembrane region" description="Helical" evidence="6">
    <location>
        <begin position="208"/>
        <end position="226"/>
    </location>
</feature>
<evidence type="ECO:0000256" key="1">
    <source>
        <dbReference type="ARBA" id="ARBA00004141"/>
    </source>
</evidence>
<dbReference type="Pfam" id="PF03649">
    <property type="entry name" value="UPF0014"/>
    <property type="match status" value="1"/>
</dbReference>
<proteinExistence type="inferred from homology"/>
<protein>
    <recommendedName>
        <fullName evidence="8">Iron export ABC transporter permease subunit FetB</fullName>
    </recommendedName>
</protein>
<dbReference type="AlphaFoldDB" id="A0A0B5GQD4"/>
<evidence type="ECO:0008006" key="8">
    <source>
        <dbReference type="Google" id="ProtNLM"/>
    </source>
</evidence>
<comment type="similarity">
    <text evidence="2">Belongs to the UPF0014 family.</text>
</comment>
<dbReference type="EMBL" id="KP239990">
    <property type="protein sequence ID" value="AJF34532.1"/>
    <property type="molecule type" value="Genomic_DNA"/>
</dbReference>
<feature type="transmembrane region" description="Helical" evidence="6">
    <location>
        <begin position="55"/>
        <end position="76"/>
    </location>
</feature>
<comment type="subcellular location">
    <subcellularLocation>
        <location evidence="1">Membrane</location>
        <topology evidence="1">Multi-pass membrane protein</topology>
    </subcellularLocation>
</comment>
<reference evidence="7" key="1">
    <citation type="journal article" date="2014" name="ISME J.">
        <title>Evidence for extensive gene flow and Thermotoga subpopulations in subsurface and marine environments.</title>
        <authorList>
            <person name="Nesbo C.L."/>
            <person name="S Swithers K."/>
            <person name="Dahle H."/>
            <person name="Haverkamp T.H."/>
            <person name="Birkeland N.K."/>
            <person name="Sokolova T."/>
            <person name="Kublanov I."/>
            <person name="Zhaxybayeva O."/>
        </authorList>
    </citation>
    <scope>NUCLEOTIDE SEQUENCE</scope>
    <source>
        <strain evidence="7">TBXY761</strain>
    </source>
</reference>
<keyword evidence="3 6" id="KW-0812">Transmembrane</keyword>
<dbReference type="PANTHER" id="PTHR30028:SF0">
    <property type="entry name" value="PROTEIN ALUMINUM SENSITIVE 3"/>
    <property type="match status" value="1"/>
</dbReference>
<evidence type="ECO:0000256" key="3">
    <source>
        <dbReference type="ARBA" id="ARBA00022692"/>
    </source>
</evidence>